<dbReference type="STRING" id="1182542.W9XG15"/>
<dbReference type="GeneID" id="19173015"/>
<evidence type="ECO:0000313" key="3">
    <source>
        <dbReference type="Proteomes" id="UP000019478"/>
    </source>
</evidence>
<dbReference type="EMBL" id="AMGY01000008">
    <property type="protein sequence ID" value="EXJ79427.1"/>
    <property type="molecule type" value="Genomic_DNA"/>
</dbReference>
<feature type="non-terminal residue" evidence="2">
    <location>
        <position position="105"/>
    </location>
</feature>
<dbReference type="InterPro" id="IPR038595">
    <property type="entry name" value="LOR_sf"/>
</dbReference>
<dbReference type="RefSeq" id="XP_007737215.1">
    <property type="nucleotide sequence ID" value="XM_007739025.1"/>
</dbReference>
<dbReference type="Gene3D" id="2.40.160.200">
    <property type="entry name" value="LURP1-related"/>
    <property type="match status" value="1"/>
</dbReference>
<name>W9XG15_9EURO</name>
<gene>
    <name evidence="2" type="ORF">A1O3_08929</name>
</gene>
<dbReference type="InterPro" id="IPR007612">
    <property type="entry name" value="LOR"/>
</dbReference>
<dbReference type="OrthoDB" id="97518at2759"/>
<proteinExistence type="inferred from homology"/>
<comment type="caution">
    <text evidence="2">The sequence shown here is derived from an EMBL/GenBank/DDBJ whole genome shotgun (WGS) entry which is preliminary data.</text>
</comment>
<organism evidence="2 3">
    <name type="scientific">Capronia epimyces CBS 606.96</name>
    <dbReference type="NCBI Taxonomy" id="1182542"/>
    <lineage>
        <taxon>Eukaryota</taxon>
        <taxon>Fungi</taxon>
        <taxon>Dikarya</taxon>
        <taxon>Ascomycota</taxon>
        <taxon>Pezizomycotina</taxon>
        <taxon>Eurotiomycetes</taxon>
        <taxon>Chaetothyriomycetidae</taxon>
        <taxon>Chaetothyriales</taxon>
        <taxon>Herpotrichiellaceae</taxon>
        <taxon>Capronia</taxon>
    </lineage>
</organism>
<evidence type="ECO:0000256" key="1">
    <source>
        <dbReference type="ARBA" id="ARBA00005437"/>
    </source>
</evidence>
<reference evidence="2 3" key="1">
    <citation type="submission" date="2013-03" db="EMBL/GenBank/DDBJ databases">
        <title>The Genome Sequence of Capronia epimyces CBS 606.96.</title>
        <authorList>
            <consortium name="The Broad Institute Genomics Platform"/>
            <person name="Cuomo C."/>
            <person name="de Hoog S."/>
            <person name="Gorbushina A."/>
            <person name="Walker B."/>
            <person name="Young S.K."/>
            <person name="Zeng Q."/>
            <person name="Gargeya S."/>
            <person name="Fitzgerald M."/>
            <person name="Haas B."/>
            <person name="Abouelleil A."/>
            <person name="Allen A.W."/>
            <person name="Alvarado L."/>
            <person name="Arachchi H.M."/>
            <person name="Berlin A.M."/>
            <person name="Chapman S.B."/>
            <person name="Gainer-Dewar J."/>
            <person name="Goldberg J."/>
            <person name="Griggs A."/>
            <person name="Gujja S."/>
            <person name="Hansen M."/>
            <person name="Howarth C."/>
            <person name="Imamovic A."/>
            <person name="Ireland A."/>
            <person name="Larimer J."/>
            <person name="McCowan C."/>
            <person name="Murphy C."/>
            <person name="Pearson M."/>
            <person name="Poon T.W."/>
            <person name="Priest M."/>
            <person name="Roberts A."/>
            <person name="Saif S."/>
            <person name="Shea T."/>
            <person name="Sisk P."/>
            <person name="Sykes S."/>
            <person name="Wortman J."/>
            <person name="Nusbaum C."/>
            <person name="Birren B."/>
        </authorList>
    </citation>
    <scope>NUCLEOTIDE SEQUENCE [LARGE SCALE GENOMIC DNA]</scope>
    <source>
        <strain evidence="2 3">CBS 606.96</strain>
    </source>
</reference>
<dbReference type="Proteomes" id="UP000019478">
    <property type="component" value="Unassembled WGS sequence"/>
</dbReference>
<dbReference type="Pfam" id="PF04525">
    <property type="entry name" value="LOR"/>
    <property type="match status" value="1"/>
</dbReference>
<comment type="similarity">
    <text evidence="1">Belongs to the LOR family.</text>
</comment>
<sequence>MAPLAPFNPPLGPNPVFAQPTEQTLQMKEKVFSLTGDDFTVTTVAGIQVCRCKGKVLSISSAKKFTDINGNEIFTLKNKHFSLHKSFHAEAPNGHDIFQVKGHFS</sequence>
<evidence type="ECO:0000313" key="2">
    <source>
        <dbReference type="EMBL" id="EXJ79427.1"/>
    </source>
</evidence>
<dbReference type="AlphaFoldDB" id="W9XG15"/>
<accession>W9XG15</accession>
<dbReference type="HOGENOM" id="CLU_2242862_0_0_1"/>
<dbReference type="InterPro" id="IPR025659">
    <property type="entry name" value="Tubby-like_C"/>
</dbReference>
<protein>
    <submittedName>
        <fullName evidence="2">Uncharacterized protein</fullName>
    </submittedName>
</protein>
<keyword evidence="3" id="KW-1185">Reference proteome</keyword>
<dbReference type="SUPFAM" id="SSF54518">
    <property type="entry name" value="Tubby C-terminal domain-like"/>
    <property type="match status" value="1"/>
</dbReference>